<dbReference type="AlphaFoldDB" id="A0A2T2P671"/>
<proteinExistence type="predicted"/>
<keyword evidence="1" id="KW-1133">Transmembrane helix</keyword>
<gene>
    <name evidence="2" type="ORF">BS50DRAFT_181205</name>
</gene>
<dbReference type="Proteomes" id="UP000240883">
    <property type="component" value="Unassembled WGS sequence"/>
</dbReference>
<organism evidence="2 3">
    <name type="scientific">Corynespora cassiicola Philippines</name>
    <dbReference type="NCBI Taxonomy" id="1448308"/>
    <lineage>
        <taxon>Eukaryota</taxon>
        <taxon>Fungi</taxon>
        <taxon>Dikarya</taxon>
        <taxon>Ascomycota</taxon>
        <taxon>Pezizomycotina</taxon>
        <taxon>Dothideomycetes</taxon>
        <taxon>Pleosporomycetidae</taxon>
        <taxon>Pleosporales</taxon>
        <taxon>Corynesporascaceae</taxon>
        <taxon>Corynespora</taxon>
    </lineage>
</organism>
<sequence length="83" mass="8917">MPLPSLGLPGCGLCFFPFPGLTTALLAVIMGNFSRGYWLGVERGSERACFIFPYSLSGRFGFLGLEGGWVTGGIGNQWNRSPL</sequence>
<evidence type="ECO:0000256" key="1">
    <source>
        <dbReference type="SAM" id="Phobius"/>
    </source>
</evidence>
<keyword evidence="1" id="KW-0812">Transmembrane</keyword>
<keyword evidence="3" id="KW-1185">Reference proteome</keyword>
<evidence type="ECO:0000313" key="2">
    <source>
        <dbReference type="EMBL" id="PSN73181.1"/>
    </source>
</evidence>
<reference evidence="2 3" key="1">
    <citation type="journal article" date="2018" name="Front. Microbiol.">
        <title>Genome-Wide Analysis of Corynespora cassiicola Leaf Fall Disease Putative Effectors.</title>
        <authorList>
            <person name="Lopez D."/>
            <person name="Ribeiro S."/>
            <person name="Label P."/>
            <person name="Fumanal B."/>
            <person name="Venisse J.S."/>
            <person name="Kohler A."/>
            <person name="de Oliveira R.R."/>
            <person name="Labutti K."/>
            <person name="Lipzen A."/>
            <person name="Lail K."/>
            <person name="Bauer D."/>
            <person name="Ohm R.A."/>
            <person name="Barry K.W."/>
            <person name="Spatafora J."/>
            <person name="Grigoriev I.V."/>
            <person name="Martin F.M."/>
            <person name="Pujade-Renaud V."/>
        </authorList>
    </citation>
    <scope>NUCLEOTIDE SEQUENCE [LARGE SCALE GENOMIC DNA]</scope>
    <source>
        <strain evidence="2 3">Philippines</strain>
    </source>
</reference>
<accession>A0A2T2P671</accession>
<evidence type="ECO:0000313" key="3">
    <source>
        <dbReference type="Proteomes" id="UP000240883"/>
    </source>
</evidence>
<dbReference type="EMBL" id="KZ678129">
    <property type="protein sequence ID" value="PSN73181.1"/>
    <property type="molecule type" value="Genomic_DNA"/>
</dbReference>
<protein>
    <submittedName>
        <fullName evidence="2">Uncharacterized protein</fullName>
    </submittedName>
</protein>
<feature type="transmembrane region" description="Helical" evidence="1">
    <location>
        <begin position="6"/>
        <end position="29"/>
    </location>
</feature>
<keyword evidence="1" id="KW-0472">Membrane</keyword>
<name>A0A2T2P671_CORCC</name>